<dbReference type="PANTHER" id="PTHR35174">
    <property type="entry name" value="BLL7171 PROTEIN-RELATED"/>
    <property type="match status" value="1"/>
</dbReference>
<evidence type="ECO:0000259" key="2">
    <source>
        <dbReference type="Pfam" id="PF03795"/>
    </source>
</evidence>
<dbReference type="InterPro" id="IPR005545">
    <property type="entry name" value="YCII"/>
</dbReference>
<reference evidence="3" key="1">
    <citation type="submission" date="2020-02" db="EMBL/GenBank/DDBJ databases">
        <authorList>
            <person name="Meier V. D."/>
        </authorList>
    </citation>
    <scope>NUCLEOTIDE SEQUENCE</scope>
    <source>
        <strain evidence="3">AVDCRST_MAG54</strain>
    </source>
</reference>
<dbReference type="EMBL" id="CADCTH010000601">
    <property type="protein sequence ID" value="CAA9294944.1"/>
    <property type="molecule type" value="Genomic_DNA"/>
</dbReference>
<proteinExistence type="inferred from homology"/>
<evidence type="ECO:0000313" key="3">
    <source>
        <dbReference type="EMBL" id="CAA9294944.1"/>
    </source>
</evidence>
<feature type="domain" description="YCII-related" evidence="2">
    <location>
        <begin position="1"/>
        <end position="112"/>
    </location>
</feature>
<dbReference type="AlphaFoldDB" id="A0A6J4K3V4"/>
<sequence length="141" mass="15416">MRFMLLLKYDEAAATATPPDPAMFEEMGRFNTAMVDAGVLLAGEGLMPSAQGAVVAFDGEEPTVSDGPFTEAKELVGGFWILKVDSLEEALSWARRAPFRSGERLEVRRVSEPEDFEGLAPQEVLDAEAELRARQTEQHGS</sequence>
<accession>A0A6J4K3V4</accession>
<dbReference type="InterPro" id="IPR011008">
    <property type="entry name" value="Dimeric_a/b-barrel"/>
</dbReference>
<dbReference type="Pfam" id="PF03795">
    <property type="entry name" value="YCII"/>
    <property type="match status" value="1"/>
</dbReference>
<protein>
    <submittedName>
        <fullName evidence="3">PhnB protein</fullName>
    </submittedName>
</protein>
<gene>
    <name evidence="3" type="ORF">AVDCRST_MAG54-4776</name>
</gene>
<evidence type="ECO:0000256" key="1">
    <source>
        <dbReference type="ARBA" id="ARBA00007689"/>
    </source>
</evidence>
<organism evidence="3">
    <name type="scientific">uncultured Actinomycetospora sp</name>
    <dbReference type="NCBI Taxonomy" id="1135996"/>
    <lineage>
        <taxon>Bacteria</taxon>
        <taxon>Bacillati</taxon>
        <taxon>Actinomycetota</taxon>
        <taxon>Actinomycetes</taxon>
        <taxon>Pseudonocardiales</taxon>
        <taxon>Pseudonocardiaceae</taxon>
        <taxon>Actinomycetospora</taxon>
        <taxon>environmental samples</taxon>
    </lineage>
</organism>
<dbReference type="SUPFAM" id="SSF54909">
    <property type="entry name" value="Dimeric alpha+beta barrel"/>
    <property type="match status" value="1"/>
</dbReference>
<name>A0A6J4K3V4_9PSEU</name>
<dbReference type="PANTHER" id="PTHR35174:SF4">
    <property type="entry name" value="BLL7163 PROTEIN"/>
    <property type="match status" value="1"/>
</dbReference>
<comment type="similarity">
    <text evidence="1">Belongs to the YciI family.</text>
</comment>
<dbReference type="Gene3D" id="3.30.70.1060">
    <property type="entry name" value="Dimeric alpha+beta barrel"/>
    <property type="match status" value="1"/>
</dbReference>